<organism evidence="1 2">
    <name type="scientific">Oryzihumus leptocrescens</name>
    <dbReference type="NCBI Taxonomy" id="297536"/>
    <lineage>
        <taxon>Bacteria</taxon>
        <taxon>Bacillati</taxon>
        <taxon>Actinomycetota</taxon>
        <taxon>Actinomycetes</taxon>
        <taxon>Micrococcales</taxon>
        <taxon>Intrasporangiaceae</taxon>
        <taxon>Oryzihumus</taxon>
    </lineage>
</organism>
<sequence>MTRRLRRGRFAGLRCRLYGEPMKPVRAMTDHELRNEAGPLQAVYEAHLATVSDDVARATAGALDEHLSRYVELRSELDQRGGDQAPPLET</sequence>
<evidence type="ECO:0000313" key="1">
    <source>
        <dbReference type="EMBL" id="TQL58955.1"/>
    </source>
</evidence>
<name>A0A542ZF36_9MICO</name>
<proteinExistence type="predicted"/>
<dbReference type="Proteomes" id="UP000319514">
    <property type="component" value="Unassembled WGS sequence"/>
</dbReference>
<accession>A0A542ZF36</accession>
<evidence type="ECO:0000313" key="2">
    <source>
        <dbReference type="Proteomes" id="UP000319514"/>
    </source>
</evidence>
<comment type="caution">
    <text evidence="1">The sequence shown here is derived from an EMBL/GenBank/DDBJ whole genome shotgun (WGS) entry which is preliminary data.</text>
</comment>
<reference evidence="1 2" key="1">
    <citation type="submission" date="2019-06" db="EMBL/GenBank/DDBJ databases">
        <title>Sequencing the genomes of 1000 actinobacteria strains.</title>
        <authorList>
            <person name="Klenk H.-P."/>
        </authorList>
    </citation>
    <scope>NUCLEOTIDE SEQUENCE [LARGE SCALE GENOMIC DNA]</scope>
    <source>
        <strain evidence="1 2">DSM 18082</strain>
    </source>
</reference>
<dbReference type="EMBL" id="VFOQ01000001">
    <property type="protein sequence ID" value="TQL58955.1"/>
    <property type="molecule type" value="Genomic_DNA"/>
</dbReference>
<dbReference type="AlphaFoldDB" id="A0A542ZF36"/>
<protein>
    <submittedName>
        <fullName evidence="1">Uncharacterized protein</fullName>
    </submittedName>
</protein>
<gene>
    <name evidence="1" type="ORF">FB474_0298</name>
</gene>
<keyword evidence="2" id="KW-1185">Reference proteome</keyword>